<accession>A0A1N6H0R6</accession>
<evidence type="ECO:0000313" key="3">
    <source>
        <dbReference type="Proteomes" id="UP000184932"/>
    </source>
</evidence>
<gene>
    <name evidence="2" type="ORF">SAMN05444002_2968</name>
</gene>
<proteinExistence type="predicted"/>
<feature type="domain" description="DUF6455" evidence="1">
    <location>
        <begin position="1"/>
        <end position="84"/>
    </location>
</feature>
<dbReference type="EMBL" id="FSRL01000001">
    <property type="protein sequence ID" value="SIO13336.1"/>
    <property type="molecule type" value="Genomic_DNA"/>
</dbReference>
<reference evidence="3" key="1">
    <citation type="submission" date="2016-11" db="EMBL/GenBank/DDBJ databases">
        <authorList>
            <person name="Varghese N."/>
            <person name="Submissions S."/>
        </authorList>
    </citation>
    <scope>NUCLEOTIDE SEQUENCE [LARGE SCALE GENOMIC DNA]</scope>
    <source>
        <strain evidence="3">DSM 29440</strain>
    </source>
</reference>
<evidence type="ECO:0000313" key="2">
    <source>
        <dbReference type="EMBL" id="SIO13336.1"/>
    </source>
</evidence>
<evidence type="ECO:0000259" key="1">
    <source>
        <dbReference type="Pfam" id="PF20056"/>
    </source>
</evidence>
<dbReference type="OrthoDB" id="7689275at2"/>
<name>A0A1N6H0R6_9RHOB</name>
<keyword evidence="3" id="KW-1185">Reference proteome</keyword>
<sequence length="118" mass="13051">MKPMGDERTHYLLALGMAKATRTDLVDAMETGALDNDAWARMLHRCRSCGWPEGCADWVDHQMESGAECPPSCVNQRRFAELRARSAQARRDSDIAVEAATLAMARAERVMKKAAGAR</sequence>
<dbReference type="AlphaFoldDB" id="A0A1N6H0R6"/>
<organism evidence="2 3">
    <name type="scientific">Vannielia litorea</name>
    <dbReference type="NCBI Taxonomy" id="1217970"/>
    <lineage>
        <taxon>Bacteria</taxon>
        <taxon>Pseudomonadati</taxon>
        <taxon>Pseudomonadota</taxon>
        <taxon>Alphaproteobacteria</taxon>
        <taxon>Rhodobacterales</taxon>
        <taxon>Paracoccaceae</taxon>
        <taxon>Vannielia</taxon>
    </lineage>
</organism>
<dbReference type="Proteomes" id="UP000184932">
    <property type="component" value="Unassembled WGS sequence"/>
</dbReference>
<dbReference type="RefSeq" id="WP_139301293.1">
    <property type="nucleotide sequence ID" value="NZ_FSRL01000001.1"/>
</dbReference>
<dbReference type="STRING" id="1217970.SAMN05444002_2968"/>
<protein>
    <recommendedName>
        <fullName evidence="1">DUF6455 domain-containing protein</fullName>
    </recommendedName>
</protein>
<dbReference type="InterPro" id="IPR045601">
    <property type="entry name" value="DUF6455"/>
</dbReference>
<dbReference type="Pfam" id="PF20056">
    <property type="entry name" value="DUF6455"/>
    <property type="match status" value="1"/>
</dbReference>